<dbReference type="Proteomes" id="UP000770661">
    <property type="component" value="Unassembled WGS sequence"/>
</dbReference>
<keyword evidence="2" id="KW-1185">Reference proteome</keyword>
<gene>
    <name evidence="1" type="ORF">GWK47_050320</name>
</gene>
<evidence type="ECO:0000313" key="1">
    <source>
        <dbReference type="EMBL" id="KAG0719519.1"/>
    </source>
</evidence>
<sequence length="388" mass="40530">MEEVRGGVLRWLWGLGEGVRVGVVAAYRNSSYPLTLGPLLPAPTTAAQLEDELTLLPSSVEIENGAYGGVFCLDCVLDEAAKMLTGSGVLAGGGLLVLAACSPLVHPSHLSRPNTATLHTLALCPSTTPLLDQLARLGGAWVLPMSPPSEGRPGEATGEQRVADVLTAATQAAFAFPGDPRLTKVGGVEVAARRGEVESSGPYSTVRGHLTLPQASDGLLIIITTQHHAKIVEVTSPSGKEVDLVRDSSQRFWAVMEQGGGGGNFTYTLKFLASSVTFPLPIAVDVYARLPNTEGVTVTLHTSNREHRALEPGSPPLVVWARVTHGGRPVVGARVVLRVSRLSEGGAADTTVELLDDGNAGEAVCRQVRSGWGLARLSSSPPPSSLLS</sequence>
<accession>A0A8J4Y8G9</accession>
<proteinExistence type="predicted"/>
<evidence type="ECO:0000313" key="2">
    <source>
        <dbReference type="Proteomes" id="UP000770661"/>
    </source>
</evidence>
<dbReference type="EMBL" id="JACEEZ010014406">
    <property type="protein sequence ID" value="KAG0719519.1"/>
    <property type="molecule type" value="Genomic_DNA"/>
</dbReference>
<reference evidence="1" key="1">
    <citation type="submission" date="2020-07" db="EMBL/GenBank/DDBJ databases">
        <title>The High-quality genome of the commercially important snow crab, Chionoecetes opilio.</title>
        <authorList>
            <person name="Jeong J.-H."/>
            <person name="Ryu S."/>
        </authorList>
    </citation>
    <scope>NUCLEOTIDE SEQUENCE</scope>
    <source>
        <strain evidence="1">MADBK_172401_WGS</strain>
        <tissue evidence="1">Digestive gland</tissue>
    </source>
</reference>
<protein>
    <submittedName>
        <fullName evidence="1">Uncharacterized protein</fullName>
    </submittedName>
</protein>
<organism evidence="1 2">
    <name type="scientific">Chionoecetes opilio</name>
    <name type="common">Atlantic snow crab</name>
    <name type="synonym">Cancer opilio</name>
    <dbReference type="NCBI Taxonomy" id="41210"/>
    <lineage>
        <taxon>Eukaryota</taxon>
        <taxon>Metazoa</taxon>
        <taxon>Ecdysozoa</taxon>
        <taxon>Arthropoda</taxon>
        <taxon>Crustacea</taxon>
        <taxon>Multicrustacea</taxon>
        <taxon>Malacostraca</taxon>
        <taxon>Eumalacostraca</taxon>
        <taxon>Eucarida</taxon>
        <taxon>Decapoda</taxon>
        <taxon>Pleocyemata</taxon>
        <taxon>Brachyura</taxon>
        <taxon>Eubrachyura</taxon>
        <taxon>Majoidea</taxon>
        <taxon>Majidae</taxon>
        <taxon>Chionoecetes</taxon>
    </lineage>
</organism>
<dbReference type="AlphaFoldDB" id="A0A8J4Y8G9"/>
<dbReference type="OrthoDB" id="687730at2759"/>
<comment type="caution">
    <text evidence="1">The sequence shown here is derived from an EMBL/GenBank/DDBJ whole genome shotgun (WGS) entry which is preliminary data.</text>
</comment>
<name>A0A8J4Y8G9_CHIOP</name>